<dbReference type="SUPFAM" id="SSF56112">
    <property type="entry name" value="Protein kinase-like (PK-like)"/>
    <property type="match status" value="1"/>
</dbReference>
<dbReference type="GO" id="GO:0006744">
    <property type="term" value="P:ubiquinone biosynthetic process"/>
    <property type="evidence" value="ECO:0007669"/>
    <property type="project" value="TreeGrafter"/>
</dbReference>
<dbReference type="InterPro" id="IPR002937">
    <property type="entry name" value="Amino_oxidase"/>
</dbReference>
<evidence type="ECO:0000256" key="3">
    <source>
        <dbReference type="ARBA" id="ARBA00022741"/>
    </source>
</evidence>
<keyword evidence="3" id="KW-0547">Nucleotide-binding</keyword>
<keyword evidence="8" id="KW-1185">Reference proteome</keyword>
<dbReference type="Pfam" id="PF03109">
    <property type="entry name" value="ABC1"/>
    <property type="match status" value="1"/>
</dbReference>
<dbReference type="Gene3D" id="3.50.50.60">
    <property type="entry name" value="FAD/NAD(P)-binding domain"/>
    <property type="match status" value="1"/>
</dbReference>
<dbReference type="GO" id="GO:0016491">
    <property type="term" value="F:oxidoreductase activity"/>
    <property type="evidence" value="ECO:0007669"/>
    <property type="project" value="InterPro"/>
</dbReference>
<evidence type="ECO:0000256" key="1">
    <source>
        <dbReference type="ARBA" id="ARBA00009670"/>
    </source>
</evidence>
<gene>
    <name evidence="7" type="primary">PLESTB003184</name>
    <name evidence="7" type="ORF">PLESTB_001848700</name>
</gene>
<evidence type="ECO:0000259" key="6">
    <source>
        <dbReference type="Pfam" id="PF03109"/>
    </source>
</evidence>
<organism evidence="7 8">
    <name type="scientific">Pleodorina starrii</name>
    <dbReference type="NCBI Taxonomy" id="330485"/>
    <lineage>
        <taxon>Eukaryota</taxon>
        <taxon>Viridiplantae</taxon>
        <taxon>Chlorophyta</taxon>
        <taxon>core chlorophytes</taxon>
        <taxon>Chlorophyceae</taxon>
        <taxon>CS clade</taxon>
        <taxon>Chlamydomonadales</taxon>
        <taxon>Volvocaceae</taxon>
        <taxon>Pleodorina</taxon>
    </lineage>
</organism>
<dbReference type="CDD" id="cd13970">
    <property type="entry name" value="ABC1_ADCK3"/>
    <property type="match status" value="1"/>
</dbReference>
<dbReference type="PANTHER" id="PTHR43851">
    <property type="match status" value="1"/>
</dbReference>
<feature type="domain" description="ABC1 atypical kinase-like" evidence="6">
    <location>
        <begin position="367"/>
        <end position="611"/>
    </location>
</feature>
<proteinExistence type="inferred from homology"/>
<dbReference type="PANTHER" id="PTHR43851:SF3">
    <property type="entry name" value="COENZYME Q8"/>
    <property type="match status" value="1"/>
</dbReference>
<dbReference type="SUPFAM" id="SSF51905">
    <property type="entry name" value="FAD/NAD(P)-binding domain"/>
    <property type="match status" value="1"/>
</dbReference>
<comment type="similarity">
    <text evidence="1">Belongs to the protein kinase superfamily. ADCK protein kinase family.</text>
</comment>
<evidence type="ECO:0000256" key="2">
    <source>
        <dbReference type="ARBA" id="ARBA00022679"/>
    </source>
</evidence>
<dbReference type="InterPro" id="IPR036188">
    <property type="entry name" value="FAD/NAD-bd_sf"/>
</dbReference>
<dbReference type="EMBL" id="BRXU01000058">
    <property type="protein sequence ID" value="GLC62176.1"/>
    <property type="molecule type" value="Genomic_DNA"/>
</dbReference>
<dbReference type="Proteomes" id="UP001165080">
    <property type="component" value="Unassembled WGS sequence"/>
</dbReference>
<dbReference type="Pfam" id="PF01593">
    <property type="entry name" value="Amino_oxidase"/>
    <property type="match status" value="1"/>
</dbReference>
<evidence type="ECO:0000313" key="7">
    <source>
        <dbReference type="EMBL" id="GLC62176.1"/>
    </source>
</evidence>
<feature type="domain" description="Amine oxidase" evidence="5">
    <location>
        <begin position="88"/>
        <end position="259"/>
    </location>
</feature>
<comment type="caution">
    <text evidence="7">The sequence shown here is derived from an EMBL/GenBank/DDBJ whole genome shotgun (WGS) entry which is preliminary data.</text>
</comment>
<name>A0A9W6FAY9_9CHLO</name>
<evidence type="ECO:0000259" key="5">
    <source>
        <dbReference type="Pfam" id="PF01593"/>
    </source>
</evidence>
<dbReference type="AlphaFoldDB" id="A0A9W6FAY9"/>
<keyword evidence="2" id="KW-0808">Transferase</keyword>
<evidence type="ECO:0000313" key="8">
    <source>
        <dbReference type="Proteomes" id="UP001165080"/>
    </source>
</evidence>
<dbReference type="InterPro" id="IPR011009">
    <property type="entry name" value="Kinase-like_dom_sf"/>
</dbReference>
<dbReference type="InterPro" id="IPR004147">
    <property type="entry name" value="ABC1_dom"/>
</dbReference>
<protein>
    <submittedName>
        <fullName evidence="7">Uncharacterized protein</fullName>
    </submittedName>
</protein>
<dbReference type="GO" id="GO:0005524">
    <property type="term" value="F:ATP binding"/>
    <property type="evidence" value="ECO:0007669"/>
    <property type="project" value="UniProtKB-KW"/>
</dbReference>
<evidence type="ECO:0000256" key="4">
    <source>
        <dbReference type="ARBA" id="ARBA00022840"/>
    </source>
</evidence>
<accession>A0A9W6FAY9</accession>
<dbReference type="Gene3D" id="3.90.660.10">
    <property type="match status" value="1"/>
</dbReference>
<sequence length="720" mass="77854">MGGQVRVAVIGGGITGLTCARALADAGHAVTVFDKGRGIGGRLATRRTDDGLRFDHGAQVLPATDPDFAALLQAMVRDGHAAPWDGGIIGTPGMAQIPRALAQGLDVRSGVMVTALDRDPDGWHLRGEGIDHRADIVVLAIPAPQARDLLGGAHAFAAPLAQVRYQASVTVMAGLDPAAPRPFATHRGTGPLAWVAQDGAKPGRQGQPLTTWVVQADPDFSMAHIDLPFAELADLIAPQLLDLLGAKPDHLRHAVAHRWLYAQTDAALGRPFLADDAAGLIGRLTRMLRLGGLAGGMGGRALAQGARQLATGQRPSAQDLFLTPANAARLAGQLAQMRGAAMKMGQLVSMEAGDFLPPELTQIMARLRADADPMPPKQLQAVLDRAWGPGWLRHFARFQVRPIAAASIGQVHRAQTRDGRDLAIKVQYPGVRDSIDSDIDNMGLLLRIPGLMPQGVDLPALMDEARSQLHAEADYLREAAQMRLYAANLAGRDEFRLPVPDDQFSTADVLAMDFIDSRPIEALSDAPQATRDRAAHHLARLVIEELFRFDLMQTDPNFANYRWQPDETHPDGGRIVLLDFGATRGFSAPVAPRYLALLRAALADDREGVRRAAIDIGYFRDQTDVAHQDVLLQIMDLAFDPLRAGGIMDLTQSDIPRQVADLAMQVARTRTRAEMPPPEILFLHRKIGGLYLLLSRLRARVDLDALIRPDDLAQMLQARG</sequence>
<dbReference type="InterPro" id="IPR034646">
    <property type="entry name" value="ADCK3_dom"/>
</dbReference>
<reference evidence="7 8" key="1">
    <citation type="journal article" date="2023" name="Commun. Biol.">
        <title>Reorganization of the ancestral sex-determining regions during the evolution of trioecy in Pleodorina starrii.</title>
        <authorList>
            <person name="Takahashi K."/>
            <person name="Suzuki S."/>
            <person name="Kawai-Toyooka H."/>
            <person name="Yamamoto K."/>
            <person name="Hamaji T."/>
            <person name="Ootsuki R."/>
            <person name="Yamaguchi H."/>
            <person name="Kawachi M."/>
            <person name="Higashiyama T."/>
            <person name="Nozaki H."/>
        </authorList>
    </citation>
    <scope>NUCLEOTIDE SEQUENCE [LARGE SCALE GENOMIC DNA]</scope>
    <source>
        <strain evidence="7 8">NIES-4479</strain>
    </source>
</reference>
<dbReference type="InterPro" id="IPR051409">
    <property type="entry name" value="Atypical_kinase_ADCK"/>
</dbReference>
<keyword evidence="4" id="KW-0067">ATP-binding</keyword>
<dbReference type="Pfam" id="PF13450">
    <property type="entry name" value="NAD_binding_8"/>
    <property type="match status" value="1"/>
</dbReference>
<dbReference type="GO" id="GO:0016740">
    <property type="term" value="F:transferase activity"/>
    <property type="evidence" value="ECO:0007669"/>
    <property type="project" value="UniProtKB-KW"/>
</dbReference>